<dbReference type="GO" id="GO:0022857">
    <property type="term" value="F:transmembrane transporter activity"/>
    <property type="evidence" value="ECO:0007669"/>
    <property type="project" value="InterPro"/>
</dbReference>
<feature type="transmembrane region" description="Helical" evidence="7">
    <location>
        <begin position="21"/>
        <end position="44"/>
    </location>
</feature>
<dbReference type="InterPro" id="IPR010290">
    <property type="entry name" value="TM_effector"/>
</dbReference>
<dbReference type="GO" id="GO:0005886">
    <property type="term" value="C:plasma membrane"/>
    <property type="evidence" value="ECO:0007669"/>
    <property type="project" value="UniProtKB-SubCell"/>
</dbReference>
<feature type="transmembrane region" description="Helical" evidence="7">
    <location>
        <begin position="322"/>
        <end position="345"/>
    </location>
</feature>
<feature type="domain" description="Major facilitator superfamily (MFS) profile" evidence="8">
    <location>
        <begin position="217"/>
        <end position="431"/>
    </location>
</feature>
<dbReference type="SUPFAM" id="SSF103473">
    <property type="entry name" value="MFS general substrate transporter"/>
    <property type="match status" value="1"/>
</dbReference>
<dbReference type="Pfam" id="PF05977">
    <property type="entry name" value="MFS_3"/>
    <property type="match status" value="1"/>
</dbReference>
<evidence type="ECO:0000313" key="10">
    <source>
        <dbReference type="Proteomes" id="UP000316612"/>
    </source>
</evidence>
<dbReference type="PANTHER" id="PTHR23513:SF9">
    <property type="entry name" value="ENTEROBACTIN EXPORTER ENTS"/>
    <property type="match status" value="1"/>
</dbReference>
<dbReference type="CDD" id="cd06173">
    <property type="entry name" value="MFS_MefA_like"/>
    <property type="match status" value="1"/>
</dbReference>
<evidence type="ECO:0000256" key="6">
    <source>
        <dbReference type="ARBA" id="ARBA00023136"/>
    </source>
</evidence>
<dbReference type="OrthoDB" id="5494559at2"/>
<sequence length="431" mass="45402">MSKIFLDVTPLKASPAFRRLWLGNSLSAIGTQMTIMTVSLQVYAETSSSFSVGLLGLFTVVPLVIAGLYGGAIADAHDRRKVALYSALVLWAVSLMLAIGAWAGISNVWWLYILMAVHSGASGINQPTRGAIIPNLVGLKLLPSANSLNMLTFSIAMMLGPVLGGLLVANYGYRWTYTIDAVTFAASVWSVYRLPSMPSQLESAVRGLKSVKEGFAYLGTQPDIRMTFIIDLVAMISAAPRVLLPALAAVALGGGETTVGLLMAAVAVGATVVGLFSGMLNGIRHQGRAVFIGVCFWGLSMAGLGLASYAALRHGGAQQESWLWLGLALLAMLIGGVADTVSSIFRTTILQSAAPDHMRGRLQGVFIVVVAGGPHIGGLLAGAGSAFIGESWTLIAGGLLCVLIAAWLMRWQPSFWAYDATKLVEISTKND</sequence>
<feature type="transmembrane region" description="Helical" evidence="7">
    <location>
        <begin position="392"/>
        <end position="409"/>
    </location>
</feature>
<feature type="transmembrane region" description="Helical" evidence="7">
    <location>
        <begin position="50"/>
        <end position="70"/>
    </location>
</feature>
<feature type="transmembrane region" description="Helical" evidence="7">
    <location>
        <begin position="148"/>
        <end position="169"/>
    </location>
</feature>
<keyword evidence="5 7" id="KW-1133">Transmembrane helix</keyword>
<dbReference type="Proteomes" id="UP000316612">
    <property type="component" value="Unassembled WGS sequence"/>
</dbReference>
<evidence type="ECO:0000259" key="8">
    <source>
        <dbReference type="PROSITE" id="PS50850"/>
    </source>
</evidence>
<gene>
    <name evidence="9" type="ORF">AUR04nite_14590</name>
</gene>
<proteinExistence type="predicted"/>
<evidence type="ECO:0000256" key="2">
    <source>
        <dbReference type="ARBA" id="ARBA00022448"/>
    </source>
</evidence>
<dbReference type="RefSeq" id="WP_141363456.1">
    <property type="nucleotide sequence ID" value="NZ_BAAAJL010000003.1"/>
</dbReference>
<dbReference type="AlphaFoldDB" id="A0A4Y4DMV0"/>
<dbReference type="EMBL" id="BJNY01000007">
    <property type="protein sequence ID" value="GED05927.1"/>
    <property type="molecule type" value="Genomic_DNA"/>
</dbReference>
<dbReference type="Gene3D" id="1.20.1250.20">
    <property type="entry name" value="MFS general substrate transporter like domains"/>
    <property type="match status" value="1"/>
</dbReference>
<evidence type="ECO:0000256" key="5">
    <source>
        <dbReference type="ARBA" id="ARBA00022989"/>
    </source>
</evidence>
<accession>A0A4Y4DMV0</accession>
<evidence type="ECO:0000256" key="4">
    <source>
        <dbReference type="ARBA" id="ARBA00022692"/>
    </source>
</evidence>
<keyword evidence="4 7" id="KW-0812">Transmembrane</keyword>
<organism evidence="9 10">
    <name type="scientific">Glutamicibacter uratoxydans</name>
    <name type="common">Arthrobacter uratoxydans</name>
    <dbReference type="NCBI Taxonomy" id="43667"/>
    <lineage>
        <taxon>Bacteria</taxon>
        <taxon>Bacillati</taxon>
        <taxon>Actinomycetota</taxon>
        <taxon>Actinomycetes</taxon>
        <taxon>Micrococcales</taxon>
        <taxon>Micrococcaceae</taxon>
        <taxon>Glutamicibacter</taxon>
    </lineage>
</organism>
<dbReference type="PROSITE" id="PS50850">
    <property type="entry name" value="MFS"/>
    <property type="match status" value="1"/>
</dbReference>
<keyword evidence="3" id="KW-1003">Cell membrane</keyword>
<evidence type="ECO:0000256" key="7">
    <source>
        <dbReference type="SAM" id="Phobius"/>
    </source>
</evidence>
<comment type="subcellular location">
    <subcellularLocation>
        <location evidence="1">Cell inner membrane</location>
        <topology evidence="1">Multi-pass membrane protein</topology>
    </subcellularLocation>
</comment>
<evidence type="ECO:0000313" key="9">
    <source>
        <dbReference type="EMBL" id="GED05927.1"/>
    </source>
</evidence>
<feature type="transmembrane region" description="Helical" evidence="7">
    <location>
        <begin position="258"/>
        <end position="277"/>
    </location>
</feature>
<feature type="transmembrane region" description="Helical" evidence="7">
    <location>
        <begin position="365"/>
        <end position="386"/>
    </location>
</feature>
<feature type="transmembrane region" description="Helical" evidence="7">
    <location>
        <begin position="82"/>
        <end position="103"/>
    </location>
</feature>
<reference evidence="9 10" key="1">
    <citation type="submission" date="2019-06" db="EMBL/GenBank/DDBJ databases">
        <title>Whole genome shotgun sequence of Glutamicibacter uratoxydans NBRC 15515.</title>
        <authorList>
            <person name="Hosoyama A."/>
            <person name="Uohara A."/>
            <person name="Ohji S."/>
            <person name="Ichikawa N."/>
        </authorList>
    </citation>
    <scope>NUCLEOTIDE SEQUENCE [LARGE SCALE GENOMIC DNA]</scope>
    <source>
        <strain evidence="9 10">NBRC 15515</strain>
    </source>
</reference>
<keyword evidence="6 7" id="KW-0472">Membrane</keyword>
<keyword evidence="2" id="KW-0813">Transport</keyword>
<protein>
    <submittedName>
        <fullName evidence="9">MFS transporter</fullName>
    </submittedName>
</protein>
<evidence type="ECO:0000256" key="1">
    <source>
        <dbReference type="ARBA" id="ARBA00004429"/>
    </source>
</evidence>
<dbReference type="InterPro" id="IPR020846">
    <property type="entry name" value="MFS_dom"/>
</dbReference>
<dbReference type="InterPro" id="IPR036259">
    <property type="entry name" value="MFS_trans_sf"/>
</dbReference>
<comment type="caution">
    <text evidence="9">The sequence shown here is derived from an EMBL/GenBank/DDBJ whole genome shotgun (WGS) entry which is preliminary data.</text>
</comment>
<name>A0A4Y4DMV0_GLUUR</name>
<feature type="transmembrane region" description="Helical" evidence="7">
    <location>
        <begin position="289"/>
        <end position="310"/>
    </location>
</feature>
<evidence type="ECO:0000256" key="3">
    <source>
        <dbReference type="ARBA" id="ARBA00022475"/>
    </source>
</evidence>
<keyword evidence="10" id="KW-1185">Reference proteome</keyword>
<feature type="transmembrane region" description="Helical" evidence="7">
    <location>
        <begin position="228"/>
        <end position="252"/>
    </location>
</feature>
<dbReference type="PANTHER" id="PTHR23513">
    <property type="entry name" value="INTEGRAL MEMBRANE EFFLUX PROTEIN-RELATED"/>
    <property type="match status" value="1"/>
</dbReference>